<reference evidence="1 2" key="1">
    <citation type="submission" date="2009-01" db="EMBL/GenBank/DDBJ databases">
        <authorList>
            <person name="Fulton L."/>
            <person name="Clifton S."/>
            <person name="Fulton B."/>
            <person name="Xu J."/>
            <person name="Minx P."/>
            <person name="Pepin K.H."/>
            <person name="Johnson M."/>
            <person name="Bhonagiri V."/>
            <person name="Nash W.E."/>
            <person name="Mardis E.R."/>
            <person name="Wilson R.K."/>
        </authorList>
    </citation>
    <scope>NUCLEOTIDE SEQUENCE [LARGE SCALE GENOMIC DNA]</scope>
    <source>
        <strain evidence="1 2">DSM 5476</strain>
    </source>
</reference>
<evidence type="ECO:0008006" key="3">
    <source>
        <dbReference type="Google" id="ProtNLM"/>
    </source>
</evidence>
<proteinExistence type="predicted"/>
<dbReference type="Pfam" id="PF12847">
    <property type="entry name" value="Methyltransf_18"/>
    <property type="match status" value="1"/>
</dbReference>
<gene>
    <name evidence="1" type="ORF">CLOSTMETH_03330</name>
</gene>
<dbReference type="PANTHER" id="PTHR38451:SF1">
    <property type="entry name" value="TRNA (ADENINE(22)-N(1))-METHYLTRANSFERASE"/>
    <property type="match status" value="1"/>
</dbReference>
<keyword evidence="2" id="KW-1185">Reference proteome</keyword>
<dbReference type="eggNOG" id="COG2384">
    <property type="taxonomic scope" value="Bacteria"/>
</dbReference>
<dbReference type="SUPFAM" id="SSF53335">
    <property type="entry name" value="S-adenosyl-L-methionine-dependent methyltransferases"/>
    <property type="match status" value="1"/>
</dbReference>
<dbReference type="GO" id="GO:0160105">
    <property type="term" value="F:tRNA (adenine(22)-N1)-methyltransferase activity"/>
    <property type="evidence" value="ECO:0007669"/>
    <property type="project" value="InterPro"/>
</dbReference>
<name>C0EHD0_9FIRM</name>
<dbReference type="PANTHER" id="PTHR38451">
    <property type="entry name" value="TRNA (ADENINE(22)-N(1))-METHYLTRANSFERASE"/>
    <property type="match status" value="1"/>
</dbReference>
<dbReference type="Gene3D" id="3.40.50.150">
    <property type="entry name" value="Vaccinia Virus protein VP39"/>
    <property type="match status" value="1"/>
</dbReference>
<evidence type="ECO:0000313" key="1">
    <source>
        <dbReference type="EMBL" id="EEG29217.1"/>
    </source>
</evidence>
<dbReference type="CDD" id="cd02440">
    <property type="entry name" value="AdoMet_MTases"/>
    <property type="match status" value="1"/>
</dbReference>
<dbReference type="InterPro" id="IPR006901">
    <property type="entry name" value="TrmK"/>
</dbReference>
<dbReference type="Proteomes" id="UP000003340">
    <property type="component" value="Unassembled WGS sequence"/>
</dbReference>
<sequence>MNTVKLDSRLAAAAAYIRPGSEVADVGCDHGYLAAFLVQTGRARRVYASDINEKPLHSAQETVLLYGVEDRVETVLSDGLRQIPHTVEDIVIAGMGGELIIEILDAAPWVFAPDKRLVLQPMSFAEKLRAHLYSRGMEICSETPVIDGRHTYCVLCAEYTGCARSLSEYESVVGRLPELDSPLAREYLRRQHRKYQRILDGLMQSKNKDDLPRYQQLVRKLEQWKG</sequence>
<comment type="caution">
    <text evidence="1">The sequence shown here is derived from an EMBL/GenBank/DDBJ whole genome shotgun (WGS) entry which is preliminary data.</text>
</comment>
<dbReference type="InterPro" id="IPR029063">
    <property type="entry name" value="SAM-dependent_MTases_sf"/>
</dbReference>
<protein>
    <recommendedName>
        <fullName evidence="3">SAM-dependent methyltransferase</fullName>
    </recommendedName>
</protein>
<accession>C0EHD0</accession>
<reference evidence="1 2" key="2">
    <citation type="submission" date="2009-02" db="EMBL/GenBank/DDBJ databases">
        <title>Draft genome sequence of Clostridium methylpentosum (DSM 5476).</title>
        <authorList>
            <person name="Sudarsanam P."/>
            <person name="Ley R."/>
            <person name="Guruge J."/>
            <person name="Turnbaugh P.J."/>
            <person name="Mahowald M."/>
            <person name="Liep D."/>
            <person name="Gordon J."/>
        </authorList>
    </citation>
    <scope>NUCLEOTIDE SEQUENCE [LARGE SCALE GENOMIC DNA]</scope>
    <source>
        <strain evidence="1 2">DSM 5476</strain>
    </source>
</reference>
<dbReference type="HOGENOM" id="CLU_071037_2_0_9"/>
<dbReference type="EMBL" id="ACEC01000115">
    <property type="protein sequence ID" value="EEG29217.1"/>
    <property type="molecule type" value="Genomic_DNA"/>
</dbReference>
<evidence type="ECO:0000313" key="2">
    <source>
        <dbReference type="Proteomes" id="UP000003340"/>
    </source>
</evidence>
<dbReference type="STRING" id="537013.CLOSTMETH_03330"/>
<dbReference type="PIRSF" id="PIRSF018637">
    <property type="entry name" value="TrmK"/>
    <property type="match status" value="1"/>
</dbReference>
<organism evidence="1 2">
    <name type="scientific">[Clostridium] methylpentosum DSM 5476</name>
    <dbReference type="NCBI Taxonomy" id="537013"/>
    <lineage>
        <taxon>Bacteria</taxon>
        <taxon>Bacillati</taxon>
        <taxon>Bacillota</taxon>
        <taxon>Clostridia</taxon>
        <taxon>Eubacteriales</taxon>
        <taxon>Oscillospiraceae</taxon>
        <taxon>Oscillospiraceae incertae sedis</taxon>
    </lineage>
</organism>
<dbReference type="AlphaFoldDB" id="C0EHD0"/>